<protein>
    <recommendedName>
        <fullName evidence="5">Glycosyltransferase family 15 protein</fullName>
    </recommendedName>
</protein>
<dbReference type="GO" id="GO:0005794">
    <property type="term" value="C:Golgi apparatus"/>
    <property type="evidence" value="ECO:0007669"/>
    <property type="project" value="TreeGrafter"/>
</dbReference>
<dbReference type="InterPro" id="IPR002685">
    <property type="entry name" value="Glyco_trans_15"/>
</dbReference>
<name>A0A8H7XP54_PSICU</name>
<accession>A0A8H7XP54</accession>
<reference evidence="4" key="1">
    <citation type="submission" date="2021-02" db="EMBL/GenBank/DDBJ databases">
        <title>Psilocybe cubensis genome.</title>
        <authorList>
            <person name="Mckernan K.J."/>
            <person name="Crawford S."/>
            <person name="Trippe A."/>
            <person name="Kane L.T."/>
            <person name="Mclaughlin S."/>
        </authorList>
    </citation>
    <scope>NUCLEOTIDE SEQUENCE [LARGE SCALE GENOMIC DNA]</scope>
    <source>
        <strain evidence="4">MGC-MH-2018</strain>
    </source>
</reference>
<dbReference type="PIRSF" id="PIRSF018153">
    <property type="entry name" value="Glyco_trans_15"/>
    <property type="match status" value="1"/>
</dbReference>
<dbReference type="GO" id="GO:0016020">
    <property type="term" value="C:membrane"/>
    <property type="evidence" value="ECO:0007669"/>
    <property type="project" value="InterPro"/>
</dbReference>
<evidence type="ECO:0000256" key="1">
    <source>
        <dbReference type="ARBA" id="ARBA00007677"/>
    </source>
</evidence>
<evidence type="ECO:0000256" key="3">
    <source>
        <dbReference type="PIRSR" id="PIRSR018153-1"/>
    </source>
</evidence>
<keyword evidence="2" id="KW-0808">Transferase</keyword>
<dbReference type="GO" id="GO:0006487">
    <property type="term" value="P:protein N-linked glycosylation"/>
    <property type="evidence" value="ECO:0007669"/>
    <property type="project" value="TreeGrafter"/>
</dbReference>
<dbReference type="SUPFAM" id="SSF53448">
    <property type="entry name" value="Nucleotide-diphospho-sugar transferases"/>
    <property type="match status" value="1"/>
</dbReference>
<dbReference type="Pfam" id="PF01793">
    <property type="entry name" value="Glyco_transf_15"/>
    <property type="match status" value="1"/>
</dbReference>
<dbReference type="GO" id="GO:0000032">
    <property type="term" value="P:cell wall mannoprotein biosynthetic process"/>
    <property type="evidence" value="ECO:0007669"/>
    <property type="project" value="TreeGrafter"/>
</dbReference>
<feature type="active site" description="Nucleophile" evidence="3">
    <location>
        <position position="282"/>
    </location>
</feature>
<evidence type="ECO:0000256" key="2">
    <source>
        <dbReference type="ARBA" id="ARBA00022679"/>
    </source>
</evidence>
<evidence type="ECO:0000313" key="4">
    <source>
        <dbReference type="EMBL" id="KAG5164831.1"/>
    </source>
</evidence>
<comment type="caution">
    <text evidence="4">The sequence shown here is derived from an EMBL/GenBank/DDBJ whole genome shotgun (WGS) entry which is preliminary data.</text>
</comment>
<proteinExistence type="inferred from homology"/>
<dbReference type="GO" id="GO:0000026">
    <property type="term" value="F:alpha-1,2-mannosyltransferase activity"/>
    <property type="evidence" value="ECO:0007669"/>
    <property type="project" value="TreeGrafter"/>
</dbReference>
<dbReference type="PANTHER" id="PTHR31121">
    <property type="entry name" value="ALPHA-1,2 MANNOSYLTRANSFERASE KTR1"/>
    <property type="match status" value="1"/>
</dbReference>
<dbReference type="InterPro" id="IPR029044">
    <property type="entry name" value="Nucleotide-diphossugar_trans"/>
</dbReference>
<sequence length="387" mass="44930">MSSRRYHSLIVLSLIFGIYLIFIATGDSNGNSTLLALIGSNSLSRNAVPPYRVPIPDEYYLPKNENTSPTRKANAAILMLARNSDLNGVVTSVKQMEDRFNKKFQYPYIFLNEQPFEEAFITRVTELTDAEVKFGIIPKEHWVQPEYIDEARAAASRGRMVQSNIIYGGSVSYRNMCRFNSGFFYQHELVQPLQYYWRVEPDVKFFCDLDYDPFLLMEDQDKLYGFNVALYEFQATIPTLWDAVKEFTTNNPEYVAPDNAMDFLSDNGGTSYNLCHFWSNFEIANLDLWRSEAYTKFFEFLDRKGGFYYERWGDAPVHSMAASLFLNKSQLHFFDDIGYRHEPFEHCPGGESHKKGKCACDSADNFDYQPYSCYTRYEKLFPNVTYS</sequence>
<dbReference type="AlphaFoldDB" id="A0A8H7XP54"/>
<evidence type="ECO:0008006" key="5">
    <source>
        <dbReference type="Google" id="ProtNLM"/>
    </source>
</evidence>
<dbReference type="FunFam" id="3.90.550.10:FF:000051">
    <property type="entry name" value="Alpha-1,2-mannosyltransferase (Ktr4)"/>
    <property type="match status" value="1"/>
</dbReference>
<gene>
    <name evidence="4" type="ORF">JR316_010474</name>
</gene>
<dbReference type="EMBL" id="JAFIQS010000011">
    <property type="protein sequence ID" value="KAG5164831.1"/>
    <property type="molecule type" value="Genomic_DNA"/>
</dbReference>
<organism evidence="4">
    <name type="scientific">Psilocybe cubensis</name>
    <name type="common">Psychedelic mushroom</name>
    <name type="synonym">Stropharia cubensis</name>
    <dbReference type="NCBI Taxonomy" id="181762"/>
    <lineage>
        <taxon>Eukaryota</taxon>
        <taxon>Fungi</taxon>
        <taxon>Dikarya</taxon>
        <taxon>Basidiomycota</taxon>
        <taxon>Agaricomycotina</taxon>
        <taxon>Agaricomycetes</taxon>
        <taxon>Agaricomycetidae</taxon>
        <taxon>Agaricales</taxon>
        <taxon>Agaricineae</taxon>
        <taxon>Strophariaceae</taxon>
        <taxon>Psilocybe</taxon>
    </lineage>
</organism>
<dbReference type="Gene3D" id="3.90.550.10">
    <property type="entry name" value="Spore Coat Polysaccharide Biosynthesis Protein SpsA, Chain A"/>
    <property type="match status" value="1"/>
</dbReference>
<comment type="similarity">
    <text evidence="1">Belongs to the glycosyltransferase 15 family.</text>
</comment>
<dbReference type="PANTHER" id="PTHR31121:SF6">
    <property type="entry name" value="ALPHA-1,2 MANNOSYLTRANSFERASE KTR1"/>
    <property type="match status" value="1"/>
</dbReference>